<proteinExistence type="predicted"/>
<feature type="transmembrane region" description="Helical" evidence="6">
    <location>
        <begin position="123"/>
        <end position="144"/>
    </location>
</feature>
<sequence>MRHRPLFPAEPGGCLEHMALKETTHRAGGWPAVSAVAGATFTVVTSEMLPVGLLTPISRDLGVTEGAAGLTLAVTGLVAAMSAPLLVPALGRLDRRSVLCALMAVLTAGNLLAAWSPGFTVMLVARVLVGIGMGGVWAIAASLAARLVPPRSAASATSLIFSGIAVASVLGVPAGAHLGELAGWRAAFAGAGGVSLLVLAALAVSLPPLPAEQAIRLGAMLRLAGAPRVRTGLVVVALLVVGHFAAYTYVRPVLEEVSGVGAGLIGTLLLVYGLFGVAGNFAAGAGAARSPRVTLLVLGGTLSVTMALVPILGLTTLAAAALLVVWGLAYGGVSVAAQSWMLASAPHAREAASALFAGVFNAAIALGALTGGLAADAAGTTAVMWLGAAFAAAAALVLGTAAAATGRATR</sequence>
<evidence type="ECO:0000256" key="2">
    <source>
        <dbReference type="ARBA" id="ARBA00022475"/>
    </source>
</evidence>
<feature type="transmembrane region" description="Helical" evidence="6">
    <location>
        <begin position="98"/>
        <end position="117"/>
    </location>
</feature>
<feature type="transmembrane region" description="Helical" evidence="6">
    <location>
        <begin position="27"/>
        <end position="46"/>
    </location>
</feature>
<dbReference type="SUPFAM" id="SSF103473">
    <property type="entry name" value="MFS general substrate transporter"/>
    <property type="match status" value="1"/>
</dbReference>
<keyword evidence="3 6" id="KW-0812">Transmembrane</keyword>
<organism evidence="8 9">
    <name type="scientific">Allokutzneria albata</name>
    <name type="common">Kibdelosporangium albatum</name>
    <dbReference type="NCBI Taxonomy" id="211114"/>
    <lineage>
        <taxon>Bacteria</taxon>
        <taxon>Bacillati</taxon>
        <taxon>Actinomycetota</taxon>
        <taxon>Actinomycetes</taxon>
        <taxon>Pseudonocardiales</taxon>
        <taxon>Pseudonocardiaceae</taxon>
        <taxon>Allokutzneria</taxon>
    </lineage>
</organism>
<evidence type="ECO:0000256" key="5">
    <source>
        <dbReference type="ARBA" id="ARBA00023136"/>
    </source>
</evidence>
<evidence type="ECO:0000313" key="9">
    <source>
        <dbReference type="Proteomes" id="UP000183376"/>
    </source>
</evidence>
<dbReference type="CDD" id="cd17324">
    <property type="entry name" value="MFS_NepI_like"/>
    <property type="match status" value="1"/>
</dbReference>
<dbReference type="GO" id="GO:0022857">
    <property type="term" value="F:transmembrane transporter activity"/>
    <property type="evidence" value="ECO:0007669"/>
    <property type="project" value="InterPro"/>
</dbReference>
<feature type="transmembrane region" description="Helical" evidence="6">
    <location>
        <begin position="229"/>
        <end position="250"/>
    </location>
</feature>
<evidence type="ECO:0000256" key="6">
    <source>
        <dbReference type="SAM" id="Phobius"/>
    </source>
</evidence>
<keyword evidence="5 6" id="KW-0472">Membrane</keyword>
<dbReference type="eggNOG" id="COG2814">
    <property type="taxonomic scope" value="Bacteria"/>
</dbReference>
<evidence type="ECO:0000256" key="4">
    <source>
        <dbReference type="ARBA" id="ARBA00022989"/>
    </source>
</evidence>
<keyword evidence="9" id="KW-1185">Reference proteome</keyword>
<dbReference type="InterPro" id="IPR050189">
    <property type="entry name" value="MFS_Efflux_Transporters"/>
</dbReference>
<feature type="transmembrane region" description="Helical" evidence="6">
    <location>
        <begin position="319"/>
        <end position="342"/>
    </location>
</feature>
<feature type="transmembrane region" description="Helical" evidence="6">
    <location>
        <begin position="354"/>
        <end position="375"/>
    </location>
</feature>
<keyword evidence="4 6" id="KW-1133">Transmembrane helix</keyword>
<dbReference type="PROSITE" id="PS50850">
    <property type="entry name" value="MFS"/>
    <property type="match status" value="1"/>
</dbReference>
<feature type="transmembrane region" description="Helical" evidence="6">
    <location>
        <begin position="262"/>
        <end position="283"/>
    </location>
</feature>
<gene>
    <name evidence="8" type="ORF">SAMN04489726_1330</name>
</gene>
<dbReference type="InterPro" id="IPR036259">
    <property type="entry name" value="MFS_trans_sf"/>
</dbReference>
<dbReference type="Pfam" id="PF07690">
    <property type="entry name" value="MFS_1"/>
    <property type="match status" value="1"/>
</dbReference>
<accession>A0A1G9SRB9</accession>
<name>A0A1G9SRB9_ALLAB</name>
<dbReference type="PANTHER" id="PTHR43124">
    <property type="entry name" value="PURINE EFFLUX PUMP PBUE"/>
    <property type="match status" value="1"/>
</dbReference>
<reference evidence="8 9" key="1">
    <citation type="submission" date="2016-10" db="EMBL/GenBank/DDBJ databases">
        <authorList>
            <person name="de Groot N.N."/>
        </authorList>
    </citation>
    <scope>NUCLEOTIDE SEQUENCE [LARGE SCALE GENOMIC DNA]</scope>
    <source>
        <strain evidence="8 9">DSM 44149</strain>
    </source>
</reference>
<dbReference type="Proteomes" id="UP000183376">
    <property type="component" value="Chromosome I"/>
</dbReference>
<feature type="transmembrane region" description="Helical" evidence="6">
    <location>
        <begin position="156"/>
        <end position="176"/>
    </location>
</feature>
<dbReference type="GO" id="GO:0005886">
    <property type="term" value="C:plasma membrane"/>
    <property type="evidence" value="ECO:0007669"/>
    <property type="project" value="UniProtKB-SubCell"/>
</dbReference>
<evidence type="ECO:0000259" key="7">
    <source>
        <dbReference type="PROSITE" id="PS50850"/>
    </source>
</evidence>
<dbReference type="PANTHER" id="PTHR43124:SF3">
    <property type="entry name" value="CHLORAMPHENICOL EFFLUX PUMP RV0191"/>
    <property type="match status" value="1"/>
</dbReference>
<dbReference type="AlphaFoldDB" id="A0A1G9SRB9"/>
<feature type="transmembrane region" description="Helical" evidence="6">
    <location>
        <begin position="295"/>
        <end position="313"/>
    </location>
</feature>
<dbReference type="InterPro" id="IPR011701">
    <property type="entry name" value="MFS"/>
</dbReference>
<keyword evidence="2" id="KW-1003">Cell membrane</keyword>
<dbReference type="EMBL" id="LT629701">
    <property type="protein sequence ID" value="SDM37887.1"/>
    <property type="molecule type" value="Genomic_DNA"/>
</dbReference>
<evidence type="ECO:0000256" key="3">
    <source>
        <dbReference type="ARBA" id="ARBA00022692"/>
    </source>
</evidence>
<dbReference type="Gene3D" id="1.20.1250.20">
    <property type="entry name" value="MFS general substrate transporter like domains"/>
    <property type="match status" value="1"/>
</dbReference>
<feature type="transmembrane region" description="Helical" evidence="6">
    <location>
        <begin position="381"/>
        <end position="404"/>
    </location>
</feature>
<feature type="transmembrane region" description="Helical" evidence="6">
    <location>
        <begin position="188"/>
        <end position="209"/>
    </location>
</feature>
<evidence type="ECO:0000313" key="8">
    <source>
        <dbReference type="EMBL" id="SDM37887.1"/>
    </source>
</evidence>
<dbReference type="InterPro" id="IPR020846">
    <property type="entry name" value="MFS_dom"/>
</dbReference>
<dbReference type="STRING" id="211114.SAMN04489726_1330"/>
<comment type="subcellular location">
    <subcellularLocation>
        <location evidence="1">Cell membrane</location>
        <topology evidence="1">Multi-pass membrane protein</topology>
    </subcellularLocation>
</comment>
<feature type="domain" description="Major facilitator superfamily (MFS) profile" evidence="7">
    <location>
        <begin position="31"/>
        <end position="406"/>
    </location>
</feature>
<feature type="transmembrane region" description="Helical" evidence="6">
    <location>
        <begin position="66"/>
        <end position="86"/>
    </location>
</feature>
<evidence type="ECO:0000256" key="1">
    <source>
        <dbReference type="ARBA" id="ARBA00004651"/>
    </source>
</evidence>
<protein>
    <submittedName>
        <fullName evidence="8">Predicted arabinose efflux permease, MFS family</fullName>
    </submittedName>
</protein>